<dbReference type="InterPro" id="IPR023883">
    <property type="entry name" value="CHP03980_redox-disulphide"/>
</dbReference>
<gene>
    <name evidence="3" type="ORF">HY834_11430</name>
</gene>
<feature type="domain" description="DUF1858" evidence="2">
    <location>
        <begin position="8"/>
        <end position="57"/>
    </location>
</feature>
<dbReference type="AlphaFoldDB" id="A0A933L387"/>
<reference evidence="3" key="1">
    <citation type="submission" date="2020-07" db="EMBL/GenBank/DDBJ databases">
        <title>Huge and variable diversity of episymbiotic CPR bacteria and DPANN archaea in groundwater ecosystems.</title>
        <authorList>
            <person name="He C.Y."/>
            <person name="Keren R."/>
            <person name="Whittaker M."/>
            <person name="Farag I.F."/>
            <person name="Doudna J."/>
            <person name="Cate J.H.D."/>
            <person name="Banfield J.F."/>
        </authorList>
    </citation>
    <scope>NUCLEOTIDE SEQUENCE</scope>
    <source>
        <strain evidence="3">NC_groundwater_1586_Pr3_B-0.1um_66_15</strain>
    </source>
</reference>
<dbReference type="PANTHER" id="PTHR39341:SF1">
    <property type="entry name" value="DUF1858 DOMAIN-CONTAINING PROTEIN"/>
    <property type="match status" value="1"/>
</dbReference>
<evidence type="ECO:0000259" key="2">
    <source>
        <dbReference type="Pfam" id="PF08984"/>
    </source>
</evidence>
<feature type="region of interest" description="Disordered" evidence="1">
    <location>
        <begin position="65"/>
        <end position="89"/>
    </location>
</feature>
<dbReference type="PANTHER" id="PTHR39341">
    <property type="entry name" value="BSL7085 PROTEIN"/>
    <property type="match status" value="1"/>
</dbReference>
<evidence type="ECO:0000313" key="3">
    <source>
        <dbReference type="EMBL" id="MBI4922352.1"/>
    </source>
</evidence>
<organism evidence="3 4">
    <name type="scientific">Devosia nanyangense</name>
    <dbReference type="NCBI Taxonomy" id="1228055"/>
    <lineage>
        <taxon>Bacteria</taxon>
        <taxon>Pseudomonadati</taxon>
        <taxon>Pseudomonadota</taxon>
        <taxon>Alphaproteobacteria</taxon>
        <taxon>Hyphomicrobiales</taxon>
        <taxon>Devosiaceae</taxon>
        <taxon>Devosia</taxon>
    </lineage>
</organism>
<dbReference type="InterPro" id="IPR015077">
    <property type="entry name" value="DUF1858"/>
</dbReference>
<protein>
    <submittedName>
        <fullName evidence="3">DUF1858 domain-containing protein</fullName>
    </submittedName>
</protein>
<dbReference type="EMBL" id="JACRAF010000030">
    <property type="protein sequence ID" value="MBI4922352.1"/>
    <property type="molecule type" value="Genomic_DNA"/>
</dbReference>
<feature type="compositionally biased region" description="Basic residues" evidence="1">
    <location>
        <begin position="77"/>
        <end position="89"/>
    </location>
</feature>
<proteinExistence type="predicted"/>
<dbReference type="Proteomes" id="UP000782610">
    <property type="component" value="Unassembled WGS sequence"/>
</dbReference>
<dbReference type="SUPFAM" id="SSF140683">
    <property type="entry name" value="SP0561-like"/>
    <property type="match status" value="1"/>
</dbReference>
<dbReference type="Pfam" id="PF08984">
    <property type="entry name" value="DUF1858"/>
    <property type="match status" value="1"/>
</dbReference>
<evidence type="ECO:0000313" key="4">
    <source>
        <dbReference type="Proteomes" id="UP000782610"/>
    </source>
</evidence>
<sequence>MAGATLIDLSVGEIMTRWPATIGVFIDLELHCIGCPISPFHTLVEAAEEHGLAVETLTDAIEGEIARSGTTDSPASGRRRSAAIGAHRR</sequence>
<dbReference type="Gene3D" id="1.10.3910.10">
    <property type="entry name" value="SP0561-like"/>
    <property type="match status" value="1"/>
</dbReference>
<dbReference type="InterPro" id="IPR038062">
    <property type="entry name" value="ScdA-like_N_sf"/>
</dbReference>
<name>A0A933L387_9HYPH</name>
<dbReference type="NCBIfam" id="TIGR03980">
    <property type="entry name" value="prismane_assoc"/>
    <property type="match status" value="1"/>
</dbReference>
<accession>A0A933L387</accession>
<comment type="caution">
    <text evidence="3">The sequence shown here is derived from an EMBL/GenBank/DDBJ whole genome shotgun (WGS) entry which is preliminary data.</text>
</comment>
<evidence type="ECO:0000256" key="1">
    <source>
        <dbReference type="SAM" id="MobiDB-lite"/>
    </source>
</evidence>